<reference evidence="1" key="1">
    <citation type="submission" date="2018-02" db="EMBL/GenBank/DDBJ databases">
        <title>Rhizophora mucronata_Transcriptome.</title>
        <authorList>
            <person name="Meera S.P."/>
            <person name="Sreeshan A."/>
            <person name="Augustine A."/>
        </authorList>
    </citation>
    <scope>NUCLEOTIDE SEQUENCE</scope>
    <source>
        <tissue evidence="1">Leaf</tissue>
    </source>
</reference>
<accession>A0A2P2R195</accession>
<organism evidence="1">
    <name type="scientific">Rhizophora mucronata</name>
    <name type="common">Asiatic mangrove</name>
    <dbReference type="NCBI Taxonomy" id="61149"/>
    <lineage>
        <taxon>Eukaryota</taxon>
        <taxon>Viridiplantae</taxon>
        <taxon>Streptophyta</taxon>
        <taxon>Embryophyta</taxon>
        <taxon>Tracheophyta</taxon>
        <taxon>Spermatophyta</taxon>
        <taxon>Magnoliopsida</taxon>
        <taxon>eudicotyledons</taxon>
        <taxon>Gunneridae</taxon>
        <taxon>Pentapetalae</taxon>
        <taxon>rosids</taxon>
        <taxon>fabids</taxon>
        <taxon>Malpighiales</taxon>
        <taxon>Rhizophoraceae</taxon>
        <taxon>Rhizophora</taxon>
    </lineage>
</organism>
<protein>
    <submittedName>
        <fullName evidence="1">Uncharacterized protein MANES_03G063500</fullName>
    </submittedName>
</protein>
<sequence>MILCTWDFLGQRREAQRFTVLSGGVLVHRSTLILLGHLHRHHQQLA</sequence>
<proteinExistence type="predicted"/>
<dbReference type="AlphaFoldDB" id="A0A2P2R195"/>
<dbReference type="EMBL" id="GGEC01092545">
    <property type="protein sequence ID" value="MBX73029.1"/>
    <property type="molecule type" value="Transcribed_RNA"/>
</dbReference>
<name>A0A2P2R195_RHIMU</name>
<evidence type="ECO:0000313" key="1">
    <source>
        <dbReference type="EMBL" id="MBX73029.1"/>
    </source>
</evidence>